<dbReference type="PANTHER" id="PTHR24131">
    <property type="entry name" value="APOPTOSIS-STIMULATING OF P53 PROTEIN"/>
    <property type="match status" value="1"/>
</dbReference>
<evidence type="ECO:0000256" key="7">
    <source>
        <dbReference type="SAM" id="Coils"/>
    </source>
</evidence>
<dbReference type="Proteomes" id="UP000095280">
    <property type="component" value="Unplaced"/>
</dbReference>
<comment type="subcellular location">
    <subcellularLocation>
        <location evidence="1">Nucleus</location>
    </subcellularLocation>
</comment>
<evidence type="ECO:0000256" key="6">
    <source>
        <dbReference type="PROSITE-ProRule" id="PRU00023"/>
    </source>
</evidence>
<dbReference type="AlphaFoldDB" id="A0A1I8FLZ2"/>
<evidence type="ECO:0000256" key="8">
    <source>
        <dbReference type="SAM" id="MobiDB-lite"/>
    </source>
</evidence>
<evidence type="ECO:0000256" key="3">
    <source>
        <dbReference type="ARBA" id="ARBA00022737"/>
    </source>
</evidence>
<feature type="repeat" description="ANK" evidence="6">
    <location>
        <begin position="466"/>
        <end position="498"/>
    </location>
</feature>
<keyword evidence="5" id="KW-0539">Nucleus</keyword>
<evidence type="ECO:0000313" key="9">
    <source>
        <dbReference type="Proteomes" id="UP000095280"/>
    </source>
</evidence>
<name>A0A1I8FLZ2_9PLAT</name>
<proteinExistence type="predicted"/>
<dbReference type="PANTHER" id="PTHR24131:SF10">
    <property type="entry name" value="ANKYRIN-REPEAT, SH3-DOMAIN, AND PROLINE-RICH-REGION CONTAINING PROTEIN, ISOFORM B"/>
    <property type="match status" value="1"/>
</dbReference>
<dbReference type="GO" id="GO:0002039">
    <property type="term" value="F:p53 binding"/>
    <property type="evidence" value="ECO:0007669"/>
    <property type="project" value="InterPro"/>
</dbReference>
<feature type="coiled-coil region" evidence="7">
    <location>
        <begin position="70"/>
        <end position="117"/>
    </location>
</feature>
<keyword evidence="4 6" id="KW-0040">ANK repeat</keyword>
<feature type="region of interest" description="Disordered" evidence="8">
    <location>
        <begin position="263"/>
        <end position="351"/>
    </location>
</feature>
<dbReference type="InterPro" id="IPR047163">
    <property type="entry name" value="ASPP1/2"/>
</dbReference>
<evidence type="ECO:0000256" key="5">
    <source>
        <dbReference type="ARBA" id="ARBA00023242"/>
    </source>
</evidence>
<accession>A0A1I8FLZ2</accession>
<keyword evidence="9" id="KW-1185">Reference proteome</keyword>
<dbReference type="InterPro" id="IPR036770">
    <property type="entry name" value="Ankyrin_rpt-contain_sf"/>
</dbReference>
<evidence type="ECO:0000256" key="1">
    <source>
        <dbReference type="ARBA" id="ARBA00004123"/>
    </source>
</evidence>
<dbReference type="GO" id="GO:0005634">
    <property type="term" value="C:nucleus"/>
    <property type="evidence" value="ECO:0007669"/>
    <property type="project" value="UniProtKB-SubCell"/>
</dbReference>
<keyword evidence="3" id="KW-0677">Repeat</keyword>
<dbReference type="GO" id="GO:0006915">
    <property type="term" value="P:apoptotic process"/>
    <property type="evidence" value="ECO:0007669"/>
    <property type="project" value="UniProtKB-KW"/>
</dbReference>
<dbReference type="SMART" id="SM00248">
    <property type="entry name" value="ANK"/>
    <property type="match status" value="2"/>
</dbReference>
<organism evidence="9 10">
    <name type="scientific">Macrostomum lignano</name>
    <dbReference type="NCBI Taxonomy" id="282301"/>
    <lineage>
        <taxon>Eukaryota</taxon>
        <taxon>Metazoa</taxon>
        <taxon>Spiralia</taxon>
        <taxon>Lophotrochozoa</taxon>
        <taxon>Platyhelminthes</taxon>
        <taxon>Rhabditophora</taxon>
        <taxon>Macrostomorpha</taxon>
        <taxon>Macrostomida</taxon>
        <taxon>Macrostomidae</taxon>
        <taxon>Macrostomum</taxon>
    </lineage>
</organism>
<dbReference type="Gene3D" id="1.25.40.20">
    <property type="entry name" value="Ankyrin repeat-containing domain"/>
    <property type="match status" value="1"/>
</dbReference>
<evidence type="ECO:0000313" key="10">
    <source>
        <dbReference type="WBParaSite" id="maker-unitig_38457-snap-gene-0.1-mRNA-1"/>
    </source>
</evidence>
<dbReference type="GO" id="GO:0042981">
    <property type="term" value="P:regulation of apoptotic process"/>
    <property type="evidence" value="ECO:0007669"/>
    <property type="project" value="InterPro"/>
</dbReference>
<dbReference type="PROSITE" id="PS50297">
    <property type="entry name" value="ANK_REP_REGION"/>
    <property type="match status" value="2"/>
</dbReference>
<dbReference type="Pfam" id="PF12796">
    <property type="entry name" value="Ank_2"/>
    <property type="match status" value="1"/>
</dbReference>
<feature type="repeat" description="ANK" evidence="6">
    <location>
        <begin position="499"/>
        <end position="524"/>
    </location>
</feature>
<reference evidence="10" key="1">
    <citation type="submission" date="2016-11" db="UniProtKB">
        <authorList>
            <consortium name="WormBaseParasite"/>
        </authorList>
    </citation>
    <scope>IDENTIFICATION</scope>
</reference>
<protein>
    <submittedName>
        <fullName evidence="10">ANK_REP_REGION domain-containing protein</fullName>
    </submittedName>
</protein>
<sequence length="630" mass="68473">MSDEAQQQQLSIAELRDIAARQQAHIDEQLHTLRQREAQMTELAGWAAAAAAAAVSSSGGGSGGDPRQRRRHLQQLAASVDAQAERLRRQRSIRQQLAHYRHANAQLGRELAAARAECQARRRRWRLWLPNWMLCTDKRPPLPPLTQRRSLLSSSSRTSVRTLDRCPPLRRCHRRHNQLLNSSSNRRRRRRCSVVDRCRRLLPRRRRRIAVTFRLCLSPLPLPLPLPLPPSLPPHRRLPTELLLSRDRLDDLIRREATAAPNQRDSLVVQDPADEVEAAEAKAEAEAAAAAAAEKSHSESKAPEQPPGSETDSSGEEDPACLTEEPPPPPGERRRRPDDPPGAPTGGWMAPIAKLDDEDDLSLSDYDEAAPVAKGKSSGAPPPTLCLGFSATARRRRTIKAAITTPGTMQKNPAPMATGSGGRVRAAALVTFDPLTLLLDAAIQGDLAQVQRYTGQLGDPSAANSEGISALHNAVCAGHARIVQYLIDSGADVNAADQDGWTPLHCAVTCDSLPLTKLLVGSGAVLYCTTHSDSETPFDLCHNGGPVEVWLRAEEDRLGPSVRRVRLLAGAGGRAGAGGGDQLTVVRKGDGAETAWWWCRREGDADAADGETAEEGYVARNFVSLYKSHG</sequence>
<keyword evidence="7" id="KW-0175">Coiled coil</keyword>
<dbReference type="InterPro" id="IPR002110">
    <property type="entry name" value="Ankyrin_rpt"/>
</dbReference>
<dbReference type="WBParaSite" id="maker-unitig_38457-snap-gene-0.1-mRNA-1">
    <property type="protein sequence ID" value="maker-unitig_38457-snap-gene-0.1-mRNA-1"/>
    <property type="gene ID" value="maker-unitig_38457-snap-gene-0.1"/>
</dbReference>
<evidence type="ECO:0000256" key="4">
    <source>
        <dbReference type="ARBA" id="ARBA00023043"/>
    </source>
</evidence>
<keyword evidence="2" id="KW-0053">Apoptosis</keyword>
<dbReference type="PROSITE" id="PS50088">
    <property type="entry name" value="ANK_REPEAT"/>
    <property type="match status" value="2"/>
</dbReference>
<dbReference type="SUPFAM" id="SSF48403">
    <property type="entry name" value="Ankyrin repeat"/>
    <property type="match status" value="1"/>
</dbReference>
<evidence type="ECO:0000256" key="2">
    <source>
        <dbReference type="ARBA" id="ARBA00022703"/>
    </source>
</evidence>